<organism evidence="1 2">
    <name type="scientific">Halobacillus seohaensis</name>
    <dbReference type="NCBI Taxonomy" id="447421"/>
    <lineage>
        <taxon>Bacteria</taxon>
        <taxon>Bacillati</taxon>
        <taxon>Bacillota</taxon>
        <taxon>Bacilli</taxon>
        <taxon>Bacillales</taxon>
        <taxon>Bacillaceae</taxon>
        <taxon>Halobacillus</taxon>
    </lineage>
</organism>
<proteinExistence type="predicted"/>
<dbReference type="InterPro" id="IPR022477">
    <property type="entry name" value="Spore_YqfC"/>
</dbReference>
<accession>A0ABW2EEB8</accession>
<sequence>MTKWQNQLRNWVSQYFDLPADVMLDLPRVTTIGSIHAYIENCTGLLHFSDVEVRVQYRSGQLSIKGKDLRIKMMLKQELLLEGQLLSIDFINDEKGGGV</sequence>
<evidence type="ECO:0000313" key="1">
    <source>
        <dbReference type="EMBL" id="MFC7060674.1"/>
    </source>
</evidence>
<protein>
    <submittedName>
        <fullName evidence="1">Sporulation protein YqfC</fullName>
    </submittedName>
</protein>
<dbReference type="InterPro" id="IPR022476">
    <property type="entry name" value="Spore_YabP/YqfC"/>
</dbReference>
<gene>
    <name evidence="1" type="primary">yqfC</name>
    <name evidence="1" type="ORF">ACFQIC_02160</name>
</gene>
<dbReference type="RefSeq" id="WP_204706830.1">
    <property type="nucleotide sequence ID" value="NZ_JBHSZV010000004.1"/>
</dbReference>
<dbReference type="Gene3D" id="2.60.40.2000">
    <property type="match status" value="1"/>
</dbReference>
<evidence type="ECO:0000313" key="2">
    <source>
        <dbReference type="Proteomes" id="UP001596410"/>
    </source>
</evidence>
<reference evidence="2" key="1">
    <citation type="journal article" date="2019" name="Int. J. Syst. Evol. Microbiol.">
        <title>The Global Catalogue of Microorganisms (GCM) 10K type strain sequencing project: providing services to taxonomists for standard genome sequencing and annotation.</title>
        <authorList>
            <consortium name="The Broad Institute Genomics Platform"/>
            <consortium name="The Broad Institute Genome Sequencing Center for Infectious Disease"/>
            <person name="Wu L."/>
            <person name="Ma J."/>
        </authorList>
    </citation>
    <scope>NUCLEOTIDE SEQUENCE [LARGE SCALE GENOMIC DNA]</scope>
    <source>
        <strain evidence="2">CGMCC 4.1621</strain>
    </source>
</reference>
<dbReference type="Proteomes" id="UP001596410">
    <property type="component" value="Unassembled WGS sequence"/>
</dbReference>
<comment type="caution">
    <text evidence="1">The sequence shown here is derived from an EMBL/GenBank/DDBJ whole genome shotgun (WGS) entry which is preliminary data.</text>
</comment>
<name>A0ABW2EEB8_9BACI</name>
<keyword evidence="2" id="KW-1185">Reference proteome</keyword>
<dbReference type="EMBL" id="JBHSZV010000004">
    <property type="protein sequence ID" value="MFC7060674.1"/>
    <property type="molecule type" value="Genomic_DNA"/>
</dbReference>
<dbReference type="Pfam" id="PF07873">
    <property type="entry name" value="YabP"/>
    <property type="match status" value="1"/>
</dbReference>
<dbReference type="NCBIfam" id="TIGR02856">
    <property type="entry name" value="spore_yqfC"/>
    <property type="match status" value="1"/>
</dbReference>
<dbReference type="InterPro" id="IPR038705">
    <property type="entry name" value="YabP_sf"/>
</dbReference>